<dbReference type="SMART" id="SM00305">
    <property type="entry name" value="HintC"/>
    <property type="match status" value="1"/>
</dbReference>
<dbReference type="PANTHER" id="PTHR24049:SF22">
    <property type="entry name" value="DROSOPHILA CRUMBS HOMOLOG"/>
    <property type="match status" value="1"/>
</dbReference>
<evidence type="ECO:0000256" key="6">
    <source>
        <dbReference type="ARBA" id="ARBA00023180"/>
    </source>
</evidence>
<dbReference type="FunFam" id="2.10.25.10:FF:000012">
    <property type="entry name" value="Delta-like protein"/>
    <property type="match status" value="2"/>
</dbReference>
<keyword evidence="4" id="KW-0677">Repeat</keyword>
<evidence type="ECO:0000256" key="5">
    <source>
        <dbReference type="ARBA" id="ARBA00023157"/>
    </source>
</evidence>
<dbReference type="GO" id="GO:0007267">
    <property type="term" value="P:cell-cell signaling"/>
    <property type="evidence" value="ECO:0007669"/>
    <property type="project" value="InterPro"/>
</dbReference>
<evidence type="ECO:0000313" key="13">
    <source>
        <dbReference type="Proteomes" id="UP000663852"/>
    </source>
</evidence>
<feature type="disulfide bond" evidence="7">
    <location>
        <begin position="225"/>
        <end position="234"/>
    </location>
</feature>
<dbReference type="Pfam" id="PF00008">
    <property type="entry name" value="EGF"/>
    <property type="match status" value="3"/>
</dbReference>
<name>A0A813QUW6_ADIRI</name>
<dbReference type="InterPro" id="IPR000742">
    <property type="entry name" value="EGF"/>
</dbReference>
<dbReference type="SUPFAM" id="SSF57196">
    <property type="entry name" value="EGF/Laminin"/>
    <property type="match status" value="7"/>
</dbReference>
<dbReference type="AlphaFoldDB" id="A0A813QUW6"/>
<dbReference type="Gene3D" id="2.10.25.10">
    <property type="entry name" value="Laminin"/>
    <property type="match status" value="8"/>
</dbReference>
<keyword evidence="12" id="KW-1185">Reference proteome</keyword>
<evidence type="ECO:0000256" key="7">
    <source>
        <dbReference type="PROSITE-ProRule" id="PRU00076"/>
    </source>
</evidence>
<sequence length="636" mass="69780">MKVILSIIALAFLCPSIYANFCQSEDCRGGECELTRSANGSIKKSCHCLKGVCGETCQRLCNSTSPCAANPCWFGGTCIEVANFDFVCLCPPNYTGKDCRTVMSCQTDSCHNDGTCIQTTYGARCNCPTNFRGDFCQYTTQKKPTQKKPTQKLPVAEYRQFDAETLAAIAGLGSSSAHDNNYNQRMFAIAMGNRSQFVFCLTNPCENGGSCFITNSATTKGICICREGYIGDYCEIVHNTTSIDTHLYASFCDTSPCLNGGTCVDVGQMDGYCRCPAQYRGPKCETALRSFGCQPNPCKNGGTCVLLENNQAQCICTPVFRGITCNQFSYVPCGDATCHGTQGICVANKCVCKPGFAGPRCDSTDFCSAYPCLNGGTCVQTNEEPYGGCSCPPEFSGPTCSNDPCKPSPCLNGGQCIRKPDNQFYCQCRNKNRGVYCEQAECFPSDATVDVLDVGKVKLSSLKLGQQVRIIDEQDRIAYSPIIAFLHRDLNEAGSYKRIRTKNAQIELSPRHLIHRRNHGFVWAENLSKGDEVLVIPSKQGNKTAWETITDISDIEKQGLMAPLTEQGTIIVNNVHASCYALVRSHTIGHIALTPFRWYRRIFGRSSDNPTSPILNYANILFQLFKNLPILKDIIF</sequence>
<feature type="domain" description="EGF-like" evidence="9">
    <location>
        <begin position="363"/>
        <end position="401"/>
    </location>
</feature>
<dbReference type="CDD" id="cd00054">
    <property type="entry name" value="EGF_CA"/>
    <property type="match status" value="1"/>
</dbReference>
<reference evidence="10" key="1">
    <citation type="submission" date="2021-02" db="EMBL/GenBank/DDBJ databases">
        <authorList>
            <person name="Nowell W R."/>
        </authorList>
    </citation>
    <scope>NUCLEOTIDE SEQUENCE</scope>
</reference>
<dbReference type="Gene3D" id="2.170.16.10">
    <property type="entry name" value="Hedgehog/Intein (Hint) domain"/>
    <property type="match status" value="1"/>
</dbReference>
<keyword evidence="2 7" id="KW-0245">EGF-like domain</keyword>
<feature type="disulfide bond" evidence="7">
    <location>
        <begin position="127"/>
        <end position="136"/>
    </location>
</feature>
<evidence type="ECO:0000259" key="9">
    <source>
        <dbReference type="PROSITE" id="PS50026"/>
    </source>
</evidence>
<feature type="domain" description="EGF-like" evidence="9">
    <location>
        <begin position="63"/>
        <end position="100"/>
    </location>
</feature>
<feature type="disulfide bond" evidence="7">
    <location>
        <begin position="316"/>
        <end position="325"/>
    </location>
</feature>
<feature type="disulfide bond" evidence="7">
    <location>
        <begin position="428"/>
        <end position="437"/>
    </location>
</feature>
<dbReference type="SMART" id="SM00306">
    <property type="entry name" value="HintN"/>
    <property type="match status" value="1"/>
</dbReference>
<dbReference type="EMBL" id="CAJNOR010000192">
    <property type="protein sequence ID" value="CAF0834653.1"/>
    <property type="molecule type" value="Genomic_DNA"/>
</dbReference>
<feature type="disulfide bond" evidence="7">
    <location>
        <begin position="275"/>
        <end position="284"/>
    </location>
</feature>
<dbReference type="CDD" id="cd00081">
    <property type="entry name" value="Hint"/>
    <property type="match status" value="1"/>
</dbReference>
<dbReference type="PANTHER" id="PTHR24049">
    <property type="entry name" value="CRUMBS FAMILY MEMBER"/>
    <property type="match status" value="1"/>
</dbReference>
<comment type="caution">
    <text evidence="7">Lacks conserved residue(s) required for the propagation of feature annotation.</text>
</comment>
<evidence type="ECO:0000256" key="4">
    <source>
        <dbReference type="ARBA" id="ARBA00022737"/>
    </source>
</evidence>
<dbReference type="PROSITE" id="PS01186">
    <property type="entry name" value="EGF_2"/>
    <property type="match status" value="2"/>
</dbReference>
<proteinExistence type="predicted"/>
<dbReference type="Proteomes" id="UP000663852">
    <property type="component" value="Unassembled WGS sequence"/>
</dbReference>
<keyword evidence="5 7" id="KW-1015">Disulfide bond</keyword>
<evidence type="ECO:0000256" key="8">
    <source>
        <dbReference type="SAM" id="SignalP"/>
    </source>
</evidence>
<feature type="domain" description="EGF-like" evidence="9">
    <location>
        <begin position="289"/>
        <end position="326"/>
    </location>
</feature>
<evidence type="ECO:0000256" key="3">
    <source>
        <dbReference type="ARBA" id="ARBA00022729"/>
    </source>
</evidence>
<dbReference type="InterPro" id="IPR051022">
    <property type="entry name" value="Notch_Cell-Fate_Det"/>
</dbReference>
<feature type="domain" description="EGF-like" evidence="9">
    <location>
        <begin position="101"/>
        <end position="137"/>
    </location>
</feature>
<dbReference type="OrthoDB" id="430340at2759"/>
<evidence type="ECO:0000256" key="2">
    <source>
        <dbReference type="ARBA" id="ARBA00022536"/>
    </source>
</evidence>
<comment type="caution">
    <text evidence="10">The sequence shown here is derived from an EMBL/GenBank/DDBJ whole genome shotgun (WGS) entry which is preliminary data.</text>
</comment>
<feature type="signal peptide" evidence="8">
    <location>
        <begin position="1"/>
        <end position="19"/>
    </location>
</feature>
<feature type="chain" id="PRO_5036222746" description="EGF-like domain-containing protein" evidence="8">
    <location>
        <begin position="20"/>
        <end position="636"/>
    </location>
</feature>
<keyword evidence="1" id="KW-0217">Developmental protein</keyword>
<dbReference type="InterPro" id="IPR036844">
    <property type="entry name" value="Hint_dom_sf"/>
</dbReference>
<dbReference type="SMART" id="SM00181">
    <property type="entry name" value="EGF"/>
    <property type="match status" value="9"/>
</dbReference>
<gene>
    <name evidence="10" type="ORF">EDS130_LOCUS3363</name>
    <name evidence="11" type="ORF">XAT740_LOCUS4644</name>
</gene>
<feature type="domain" description="EGF-like" evidence="9">
    <location>
        <begin position="248"/>
        <end position="285"/>
    </location>
</feature>
<dbReference type="PROSITE" id="PS50026">
    <property type="entry name" value="EGF_3"/>
    <property type="match status" value="7"/>
</dbReference>
<evidence type="ECO:0000256" key="1">
    <source>
        <dbReference type="ARBA" id="ARBA00022473"/>
    </source>
</evidence>
<dbReference type="EMBL" id="CAJNOJ010000008">
    <property type="protein sequence ID" value="CAF0771918.1"/>
    <property type="molecule type" value="Genomic_DNA"/>
</dbReference>
<accession>A0A813QUW6</accession>
<feature type="disulfide bond" evidence="7">
    <location>
        <begin position="372"/>
        <end position="389"/>
    </location>
</feature>
<keyword evidence="6" id="KW-0325">Glycoprotein</keyword>
<dbReference type="GO" id="GO:0016540">
    <property type="term" value="P:protein autoprocessing"/>
    <property type="evidence" value="ECO:0007669"/>
    <property type="project" value="InterPro"/>
</dbReference>
<dbReference type="InterPro" id="IPR003586">
    <property type="entry name" value="Hint_dom_C"/>
</dbReference>
<dbReference type="Pfam" id="PF01079">
    <property type="entry name" value="Hint"/>
    <property type="match status" value="1"/>
</dbReference>
<evidence type="ECO:0000313" key="10">
    <source>
        <dbReference type="EMBL" id="CAF0771918.1"/>
    </source>
</evidence>
<evidence type="ECO:0000313" key="12">
    <source>
        <dbReference type="Proteomes" id="UP000663828"/>
    </source>
</evidence>
<protein>
    <recommendedName>
        <fullName evidence="9">EGF-like domain-containing protein</fullName>
    </recommendedName>
</protein>
<dbReference type="Proteomes" id="UP000663828">
    <property type="component" value="Unassembled WGS sequence"/>
</dbReference>
<dbReference type="SUPFAM" id="SSF51294">
    <property type="entry name" value="Hedgehog/intein (Hint) domain"/>
    <property type="match status" value="1"/>
</dbReference>
<feature type="domain" description="EGF-like" evidence="9">
    <location>
        <begin position="196"/>
        <end position="235"/>
    </location>
</feature>
<feature type="disulfide bond" evidence="7">
    <location>
        <begin position="391"/>
        <end position="400"/>
    </location>
</feature>
<dbReference type="PRINTS" id="PR00632">
    <property type="entry name" value="SONICHHOG"/>
</dbReference>
<dbReference type="InterPro" id="IPR001657">
    <property type="entry name" value="Hedgehog"/>
</dbReference>
<feature type="domain" description="EGF-like" evidence="9">
    <location>
        <begin position="402"/>
        <end position="438"/>
    </location>
</feature>
<organism evidence="10 13">
    <name type="scientific">Adineta ricciae</name>
    <name type="common">Rotifer</name>
    <dbReference type="NCBI Taxonomy" id="249248"/>
    <lineage>
        <taxon>Eukaryota</taxon>
        <taxon>Metazoa</taxon>
        <taxon>Spiralia</taxon>
        <taxon>Gnathifera</taxon>
        <taxon>Rotifera</taxon>
        <taxon>Eurotatoria</taxon>
        <taxon>Bdelloidea</taxon>
        <taxon>Adinetida</taxon>
        <taxon>Adinetidae</taxon>
        <taxon>Adineta</taxon>
    </lineage>
</organism>
<keyword evidence="3 8" id="KW-0732">Signal</keyword>
<dbReference type="InterPro" id="IPR003587">
    <property type="entry name" value="Hint_dom_N"/>
</dbReference>
<dbReference type="InterPro" id="IPR001767">
    <property type="entry name" value="Hedgehog_Hint"/>
</dbReference>
<evidence type="ECO:0000313" key="11">
    <source>
        <dbReference type="EMBL" id="CAF0834653.1"/>
    </source>
</evidence>
<dbReference type="PROSITE" id="PS00022">
    <property type="entry name" value="EGF_1"/>
    <property type="match status" value="6"/>
</dbReference>
<feature type="disulfide bond" evidence="7">
    <location>
        <begin position="90"/>
        <end position="99"/>
    </location>
</feature>